<keyword evidence="1" id="KW-1133">Transmembrane helix</keyword>
<keyword evidence="3" id="KW-1185">Reference proteome</keyword>
<keyword evidence="1" id="KW-0812">Transmembrane</keyword>
<reference evidence="2 3" key="1">
    <citation type="submission" date="2022-09" db="EMBL/GenBank/DDBJ databases">
        <authorList>
            <person name="Palmer J.M."/>
        </authorList>
    </citation>
    <scope>NUCLEOTIDE SEQUENCE [LARGE SCALE GENOMIC DNA]</scope>
    <source>
        <strain evidence="2 3">DSM 7382</strain>
    </source>
</reference>
<keyword evidence="1" id="KW-0472">Membrane</keyword>
<feature type="transmembrane region" description="Helical" evidence="1">
    <location>
        <begin position="38"/>
        <end position="57"/>
    </location>
</feature>
<evidence type="ECO:0000256" key="1">
    <source>
        <dbReference type="SAM" id="Phobius"/>
    </source>
</evidence>
<organism evidence="2 3">
    <name type="scientific">Cerrena zonata</name>
    <dbReference type="NCBI Taxonomy" id="2478898"/>
    <lineage>
        <taxon>Eukaryota</taxon>
        <taxon>Fungi</taxon>
        <taxon>Dikarya</taxon>
        <taxon>Basidiomycota</taxon>
        <taxon>Agaricomycotina</taxon>
        <taxon>Agaricomycetes</taxon>
        <taxon>Polyporales</taxon>
        <taxon>Cerrenaceae</taxon>
        <taxon>Cerrena</taxon>
    </lineage>
</organism>
<dbReference type="AlphaFoldDB" id="A0AAW0FTE2"/>
<comment type="caution">
    <text evidence="2">The sequence shown here is derived from an EMBL/GenBank/DDBJ whole genome shotgun (WGS) entry which is preliminary data.</text>
</comment>
<name>A0AAW0FTE2_9APHY</name>
<sequence>MVLGITLWKTVHIFRGDAEVRANSKVSTIIIHNGSIQFGILLLLNILAMILDILAVASTNDGATNASEFIYIQWILTSIVLSHFILDLRSIYHTTKNPSQTSSKLSSLHFASAIEGNMGATLATSLGSNREDQEEETEKIQYSGYPFSTGLADIKEINPSQNVEVTPEAGPSGITHDSEPSIPHISLSTYAGEGIEEIELQEIV</sequence>
<evidence type="ECO:0000313" key="2">
    <source>
        <dbReference type="EMBL" id="KAK7684908.1"/>
    </source>
</evidence>
<dbReference type="EMBL" id="JASBNA010000022">
    <property type="protein sequence ID" value="KAK7684908.1"/>
    <property type="molecule type" value="Genomic_DNA"/>
</dbReference>
<protein>
    <submittedName>
        <fullName evidence="2">Uncharacterized protein</fullName>
    </submittedName>
</protein>
<evidence type="ECO:0000313" key="3">
    <source>
        <dbReference type="Proteomes" id="UP001385951"/>
    </source>
</evidence>
<gene>
    <name evidence="2" type="ORF">QCA50_011742</name>
</gene>
<dbReference type="Proteomes" id="UP001385951">
    <property type="component" value="Unassembled WGS sequence"/>
</dbReference>
<accession>A0AAW0FTE2</accession>
<proteinExistence type="predicted"/>
<feature type="transmembrane region" description="Helical" evidence="1">
    <location>
        <begin position="69"/>
        <end position="86"/>
    </location>
</feature>